<dbReference type="Pfam" id="PF00155">
    <property type="entry name" value="Aminotran_1_2"/>
    <property type="match status" value="1"/>
</dbReference>
<dbReference type="GO" id="GO:0030170">
    <property type="term" value="F:pyridoxal phosphate binding"/>
    <property type="evidence" value="ECO:0007669"/>
    <property type="project" value="InterPro"/>
</dbReference>
<dbReference type="InterPro" id="IPR015424">
    <property type="entry name" value="PyrdxlP-dep_Trfase"/>
</dbReference>
<comment type="similarity">
    <text evidence="3 11">Belongs to the class-II pyridoxal-phosphate-dependent aminotransferase family. Histidinol-phosphate aminotransferase subfamily.</text>
</comment>
<dbReference type="AlphaFoldDB" id="A0A5E4YXX6"/>
<comment type="cofactor">
    <cofactor evidence="1 11">
        <name>pyridoxal 5'-phosphate</name>
        <dbReference type="ChEBI" id="CHEBI:597326"/>
    </cofactor>
</comment>
<sequence length="376" mass="40010">MPECPPAPGRHSDFLTERSDSDMSVARVIRPDVLAMSAYPVPDDTGFIKLDAMENPYGLPDALREALGRRLADVALNRYPAPRPKGLLDTLARVMGVPAGASLLLGNGSDEIISMISVACARPGAKVLAPTPGFVMYEVSARLAGLDFVGVPLQADFTLDMPGMLNAIAAHRPSVIYLAYPNNPTGNLFEDAQIETLIRTAGDALVVVDEAYQPFARKTWMGRVPEFPNLIVMRTVSKLGLAGIRLGYAAGSAAWMNELDKVRPPYNINVLTQACAEFLLDHVDVLDAQAAQLRAARTTLAAAVAALPGVTVYPSDANFLLVRVPDGAKTHAGLLARKVLVKNVGKMHVLLANCLRLTVGTPTENAALVEALAAAL</sequence>
<evidence type="ECO:0000256" key="1">
    <source>
        <dbReference type="ARBA" id="ARBA00001933"/>
    </source>
</evidence>
<evidence type="ECO:0000256" key="5">
    <source>
        <dbReference type="ARBA" id="ARBA00022576"/>
    </source>
</evidence>
<evidence type="ECO:0000256" key="3">
    <source>
        <dbReference type="ARBA" id="ARBA00007970"/>
    </source>
</evidence>
<reference evidence="13 14" key="1">
    <citation type="submission" date="2019-08" db="EMBL/GenBank/DDBJ databases">
        <authorList>
            <person name="Peeters C."/>
        </authorList>
    </citation>
    <scope>NUCLEOTIDE SEQUENCE [LARGE SCALE GENOMIC DNA]</scope>
    <source>
        <strain evidence="13 14">LMG 30175</strain>
    </source>
</reference>
<keyword evidence="8 11" id="KW-0663">Pyridoxal phosphate</keyword>
<dbReference type="NCBIfam" id="TIGR01141">
    <property type="entry name" value="hisC"/>
    <property type="match status" value="1"/>
</dbReference>
<dbReference type="GO" id="GO:0004400">
    <property type="term" value="F:histidinol-phosphate transaminase activity"/>
    <property type="evidence" value="ECO:0007669"/>
    <property type="project" value="UniProtKB-UniRule"/>
</dbReference>
<comment type="subunit">
    <text evidence="4 11">Homodimer.</text>
</comment>
<keyword evidence="6 11" id="KW-0028">Amino-acid biosynthesis</keyword>
<evidence type="ECO:0000259" key="12">
    <source>
        <dbReference type="Pfam" id="PF00155"/>
    </source>
</evidence>
<dbReference type="EMBL" id="CABPRZ010000028">
    <property type="protein sequence ID" value="VVE53781.1"/>
    <property type="molecule type" value="Genomic_DNA"/>
</dbReference>
<dbReference type="Proteomes" id="UP000414233">
    <property type="component" value="Unassembled WGS sequence"/>
</dbReference>
<dbReference type="SUPFAM" id="SSF53383">
    <property type="entry name" value="PLP-dependent transferases"/>
    <property type="match status" value="1"/>
</dbReference>
<proteinExistence type="inferred from homology"/>
<evidence type="ECO:0000256" key="10">
    <source>
        <dbReference type="ARBA" id="ARBA00047481"/>
    </source>
</evidence>
<dbReference type="InterPro" id="IPR005861">
    <property type="entry name" value="HisP_aminotrans"/>
</dbReference>
<dbReference type="HAMAP" id="MF_01023">
    <property type="entry name" value="HisC_aminotrans_2"/>
    <property type="match status" value="1"/>
</dbReference>
<dbReference type="PANTHER" id="PTHR42885:SF2">
    <property type="entry name" value="HISTIDINOL-PHOSPHATE AMINOTRANSFERASE"/>
    <property type="match status" value="1"/>
</dbReference>
<evidence type="ECO:0000256" key="9">
    <source>
        <dbReference type="ARBA" id="ARBA00023102"/>
    </source>
</evidence>
<dbReference type="EC" id="2.6.1.9" evidence="11"/>
<dbReference type="UniPathway" id="UPA00031">
    <property type="reaction ID" value="UER00012"/>
</dbReference>
<evidence type="ECO:0000256" key="8">
    <source>
        <dbReference type="ARBA" id="ARBA00022898"/>
    </source>
</evidence>
<comment type="catalytic activity">
    <reaction evidence="10 11">
        <text>L-histidinol phosphate + 2-oxoglutarate = 3-(imidazol-4-yl)-2-oxopropyl phosphate + L-glutamate</text>
        <dbReference type="Rhea" id="RHEA:23744"/>
        <dbReference type="ChEBI" id="CHEBI:16810"/>
        <dbReference type="ChEBI" id="CHEBI:29985"/>
        <dbReference type="ChEBI" id="CHEBI:57766"/>
        <dbReference type="ChEBI" id="CHEBI:57980"/>
        <dbReference type="EC" id="2.6.1.9"/>
    </reaction>
</comment>
<keyword evidence="14" id="KW-1185">Reference proteome</keyword>
<dbReference type="InterPro" id="IPR004839">
    <property type="entry name" value="Aminotransferase_I/II_large"/>
</dbReference>
<evidence type="ECO:0000256" key="7">
    <source>
        <dbReference type="ARBA" id="ARBA00022679"/>
    </source>
</evidence>
<name>A0A5E4YXX6_9BURK</name>
<keyword evidence="7 11" id="KW-0808">Transferase</keyword>
<keyword evidence="9 11" id="KW-0368">Histidine biosynthesis</keyword>
<feature type="domain" description="Aminotransferase class I/classII large" evidence="12">
    <location>
        <begin position="47"/>
        <end position="372"/>
    </location>
</feature>
<dbReference type="Gene3D" id="3.90.1150.10">
    <property type="entry name" value="Aspartate Aminotransferase, domain 1"/>
    <property type="match status" value="1"/>
</dbReference>
<protein>
    <recommendedName>
        <fullName evidence="11">Histidinol-phosphate aminotransferase</fullName>
        <ecNumber evidence="11">2.6.1.9</ecNumber>
    </recommendedName>
    <alternativeName>
        <fullName evidence="11">Imidazole acetol-phosphate transaminase</fullName>
    </alternativeName>
</protein>
<evidence type="ECO:0000256" key="2">
    <source>
        <dbReference type="ARBA" id="ARBA00005011"/>
    </source>
</evidence>
<accession>A0A5E4YXX6</accession>
<evidence type="ECO:0000313" key="14">
    <source>
        <dbReference type="Proteomes" id="UP000414233"/>
    </source>
</evidence>
<feature type="modified residue" description="N6-(pyridoxal phosphate)lysine" evidence="11">
    <location>
        <position position="238"/>
    </location>
</feature>
<evidence type="ECO:0000313" key="13">
    <source>
        <dbReference type="EMBL" id="VVE53781.1"/>
    </source>
</evidence>
<dbReference type="PANTHER" id="PTHR42885">
    <property type="entry name" value="HISTIDINOL-PHOSPHATE AMINOTRANSFERASE-RELATED"/>
    <property type="match status" value="1"/>
</dbReference>
<dbReference type="Gene3D" id="3.40.640.10">
    <property type="entry name" value="Type I PLP-dependent aspartate aminotransferase-like (Major domain)"/>
    <property type="match status" value="1"/>
</dbReference>
<dbReference type="CDD" id="cd00609">
    <property type="entry name" value="AAT_like"/>
    <property type="match status" value="1"/>
</dbReference>
<organism evidence="13 14">
    <name type="scientific">Pandoraea terrae</name>
    <dbReference type="NCBI Taxonomy" id="1537710"/>
    <lineage>
        <taxon>Bacteria</taxon>
        <taxon>Pseudomonadati</taxon>
        <taxon>Pseudomonadota</taxon>
        <taxon>Betaproteobacteria</taxon>
        <taxon>Burkholderiales</taxon>
        <taxon>Burkholderiaceae</taxon>
        <taxon>Pandoraea</taxon>
    </lineage>
</organism>
<dbReference type="GO" id="GO:0000105">
    <property type="term" value="P:L-histidine biosynthetic process"/>
    <property type="evidence" value="ECO:0007669"/>
    <property type="project" value="UniProtKB-UniRule"/>
</dbReference>
<evidence type="ECO:0000256" key="4">
    <source>
        <dbReference type="ARBA" id="ARBA00011738"/>
    </source>
</evidence>
<dbReference type="InterPro" id="IPR015421">
    <property type="entry name" value="PyrdxlP-dep_Trfase_major"/>
</dbReference>
<comment type="pathway">
    <text evidence="2 11">Amino-acid biosynthesis; L-histidine biosynthesis; L-histidine from 5-phospho-alpha-D-ribose 1-diphosphate: step 7/9.</text>
</comment>
<dbReference type="InterPro" id="IPR015422">
    <property type="entry name" value="PyrdxlP-dep_Trfase_small"/>
</dbReference>
<gene>
    <name evidence="13" type="primary">hisC2</name>
    <name evidence="11" type="synonym">hisC</name>
    <name evidence="13" type="ORF">PTE30175_04778</name>
</gene>
<evidence type="ECO:0000256" key="11">
    <source>
        <dbReference type="HAMAP-Rule" id="MF_01023"/>
    </source>
</evidence>
<evidence type="ECO:0000256" key="6">
    <source>
        <dbReference type="ARBA" id="ARBA00022605"/>
    </source>
</evidence>
<keyword evidence="5 11" id="KW-0032">Aminotransferase</keyword>